<feature type="signal peptide" evidence="2">
    <location>
        <begin position="1"/>
        <end position="49"/>
    </location>
</feature>
<organism evidence="3 4">
    <name type="scientific">Albimonas pacifica</name>
    <dbReference type="NCBI Taxonomy" id="1114924"/>
    <lineage>
        <taxon>Bacteria</taxon>
        <taxon>Pseudomonadati</taxon>
        <taxon>Pseudomonadota</taxon>
        <taxon>Alphaproteobacteria</taxon>
        <taxon>Rhodobacterales</taxon>
        <taxon>Paracoccaceae</taxon>
        <taxon>Albimonas</taxon>
    </lineage>
</organism>
<keyword evidence="2" id="KW-0732">Signal</keyword>
<proteinExistence type="predicted"/>
<name>A0A1I3LWA3_9RHOB</name>
<evidence type="ECO:0000256" key="2">
    <source>
        <dbReference type="SAM" id="SignalP"/>
    </source>
</evidence>
<feature type="compositionally biased region" description="Low complexity" evidence="1">
    <location>
        <begin position="1"/>
        <end position="15"/>
    </location>
</feature>
<evidence type="ECO:0000313" key="4">
    <source>
        <dbReference type="Proteomes" id="UP000199377"/>
    </source>
</evidence>
<feature type="region of interest" description="Disordered" evidence="1">
    <location>
        <begin position="1"/>
        <end position="24"/>
    </location>
</feature>
<dbReference type="AlphaFoldDB" id="A0A1I3LWA3"/>
<dbReference type="RefSeq" id="WP_092863541.1">
    <property type="nucleotide sequence ID" value="NZ_FOQH01000010.1"/>
</dbReference>
<sequence length="148" mass="15252">MTQHPPSVARPSGPARPRRARSRVAAPAAAAWLAVPLAALTLAAGPAAAQYQPNLPSVARQPLVQPCCEPYDARGAARGLSLQQQAPGPLSAPPRVESLAPAQPQQRAPVETRPGMALQGTGADGPGTVYDGPSRDLFRPVKPPAPLD</sequence>
<evidence type="ECO:0000256" key="1">
    <source>
        <dbReference type="SAM" id="MobiDB-lite"/>
    </source>
</evidence>
<accession>A0A1I3LWA3</accession>
<keyword evidence="4" id="KW-1185">Reference proteome</keyword>
<dbReference type="STRING" id="1114924.SAMN05216258_110202"/>
<dbReference type="EMBL" id="FOQH01000010">
    <property type="protein sequence ID" value="SFI88957.1"/>
    <property type="molecule type" value="Genomic_DNA"/>
</dbReference>
<feature type="region of interest" description="Disordered" evidence="1">
    <location>
        <begin position="78"/>
        <end position="148"/>
    </location>
</feature>
<feature type="chain" id="PRO_5011504420" evidence="2">
    <location>
        <begin position="50"/>
        <end position="148"/>
    </location>
</feature>
<gene>
    <name evidence="3" type="ORF">SAMN05216258_110202</name>
</gene>
<reference evidence="3 4" key="1">
    <citation type="submission" date="2016-10" db="EMBL/GenBank/DDBJ databases">
        <authorList>
            <person name="de Groot N.N."/>
        </authorList>
    </citation>
    <scope>NUCLEOTIDE SEQUENCE [LARGE SCALE GENOMIC DNA]</scope>
    <source>
        <strain evidence="3 4">CGMCC 1.11030</strain>
    </source>
</reference>
<protein>
    <submittedName>
        <fullName evidence="3">Uncharacterized protein</fullName>
    </submittedName>
</protein>
<evidence type="ECO:0000313" key="3">
    <source>
        <dbReference type="EMBL" id="SFI88957.1"/>
    </source>
</evidence>
<dbReference type="Proteomes" id="UP000199377">
    <property type="component" value="Unassembled WGS sequence"/>
</dbReference>